<dbReference type="NCBIfam" id="NF005699">
    <property type="entry name" value="PRK07509.1"/>
    <property type="match status" value="1"/>
</dbReference>
<dbReference type="PROSITE" id="PS00166">
    <property type="entry name" value="ENOYL_COA_HYDRATASE"/>
    <property type="match status" value="1"/>
</dbReference>
<evidence type="ECO:0000256" key="4">
    <source>
        <dbReference type="ARBA" id="ARBA00023098"/>
    </source>
</evidence>
<dbReference type="InterPro" id="IPR001753">
    <property type="entry name" value="Enoyl-CoA_hydra/iso"/>
</dbReference>
<dbReference type="InterPro" id="IPR029045">
    <property type="entry name" value="ClpP/crotonase-like_dom_sf"/>
</dbReference>
<dbReference type="RefSeq" id="WP_380855706.1">
    <property type="nucleotide sequence ID" value="NZ_JBHRXV010000001.1"/>
</dbReference>
<evidence type="ECO:0000313" key="8">
    <source>
        <dbReference type="Proteomes" id="UP001595615"/>
    </source>
</evidence>
<dbReference type="Proteomes" id="UP001595615">
    <property type="component" value="Unassembled WGS sequence"/>
</dbReference>
<accession>A0ABV7X7I5</accession>
<comment type="pathway">
    <text evidence="1">Lipid metabolism; fatty acid beta-oxidation.</text>
</comment>
<dbReference type="Gene3D" id="1.10.12.10">
    <property type="entry name" value="Lyase 2-enoyl-coa Hydratase, Chain A, domain 2"/>
    <property type="match status" value="1"/>
</dbReference>
<dbReference type="PANTHER" id="PTHR43149:SF1">
    <property type="entry name" value="DELTA(3,5)-DELTA(2,4)-DIENOYL-COA ISOMERASE, MITOCHONDRIAL"/>
    <property type="match status" value="1"/>
</dbReference>
<evidence type="ECO:0000313" key="7">
    <source>
        <dbReference type="EMBL" id="MFC3711217.1"/>
    </source>
</evidence>
<reference evidence="8" key="1">
    <citation type="journal article" date="2019" name="Int. J. Syst. Evol. Microbiol.">
        <title>The Global Catalogue of Microorganisms (GCM) 10K type strain sequencing project: providing services to taxonomists for standard genome sequencing and annotation.</title>
        <authorList>
            <consortium name="The Broad Institute Genomics Platform"/>
            <consortium name="The Broad Institute Genome Sequencing Center for Infectious Disease"/>
            <person name="Wu L."/>
            <person name="Ma J."/>
        </authorList>
    </citation>
    <scope>NUCLEOTIDE SEQUENCE [LARGE SCALE GENOMIC DNA]</scope>
    <source>
        <strain evidence="8">KCTC 42644</strain>
    </source>
</reference>
<dbReference type="CDD" id="cd06558">
    <property type="entry name" value="crotonase-like"/>
    <property type="match status" value="1"/>
</dbReference>
<dbReference type="PANTHER" id="PTHR43149">
    <property type="entry name" value="ENOYL-COA HYDRATASE"/>
    <property type="match status" value="1"/>
</dbReference>
<organism evidence="7 8">
    <name type="scientific">Sphingoaurantiacus capsulatus</name>
    <dbReference type="NCBI Taxonomy" id="1771310"/>
    <lineage>
        <taxon>Bacteria</taxon>
        <taxon>Pseudomonadati</taxon>
        <taxon>Pseudomonadota</taxon>
        <taxon>Alphaproteobacteria</taxon>
        <taxon>Sphingomonadales</taxon>
        <taxon>Sphingosinicellaceae</taxon>
        <taxon>Sphingoaurantiacus</taxon>
    </lineage>
</organism>
<proteinExistence type="inferred from homology"/>
<evidence type="ECO:0000256" key="3">
    <source>
        <dbReference type="ARBA" id="ARBA00022832"/>
    </source>
</evidence>
<protein>
    <submittedName>
        <fullName evidence="7">Crotonase/enoyl-CoA hydratase family protein</fullName>
    </submittedName>
</protein>
<keyword evidence="5" id="KW-0413">Isomerase</keyword>
<keyword evidence="8" id="KW-1185">Reference proteome</keyword>
<dbReference type="SUPFAM" id="SSF52096">
    <property type="entry name" value="ClpP/crotonase"/>
    <property type="match status" value="1"/>
</dbReference>
<keyword evidence="4" id="KW-0443">Lipid metabolism</keyword>
<evidence type="ECO:0000256" key="5">
    <source>
        <dbReference type="ARBA" id="ARBA00023235"/>
    </source>
</evidence>
<evidence type="ECO:0000256" key="6">
    <source>
        <dbReference type="RuleBase" id="RU003707"/>
    </source>
</evidence>
<dbReference type="Gene3D" id="3.90.226.10">
    <property type="entry name" value="2-enoyl-CoA Hydratase, Chain A, domain 1"/>
    <property type="match status" value="1"/>
</dbReference>
<sequence>MADCIRIEVADGIADVRLNRPAKRNALNLDIFEGLAVAIARLAQRQDIRAVVLSGEGDAFCAGIDMELLSNPAPLADLAARTHGAANLFQYAAWGWRMLPMPVIAAVHGVAFGGGLQVALGADLRVARPDARLSFMEGKWGLVPDMAGTLLLRDLVRDDVARDLLFTARQLTGEQGAALGLVNALHAEPREEALAIARSIAVMNPEAVRAAKRLLNRKLAIEAEGQLVAEAREQQALLAGGAVQAAVAKALAR</sequence>
<gene>
    <name evidence="7" type="ORF">ACFOMD_01450</name>
</gene>
<evidence type="ECO:0000256" key="2">
    <source>
        <dbReference type="ARBA" id="ARBA00005254"/>
    </source>
</evidence>
<keyword evidence="3" id="KW-0276">Fatty acid metabolism</keyword>
<comment type="caution">
    <text evidence="7">The sequence shown here is derived from an EMBL/GenBank/DDBJ whole genome shotgun (WGS) entry which is preliminary data.</text>
</comment>
<evidence type="ECO:0000256" key="1">
    <source>
        <dbReference type="ARBA" id="ARBA00005005"/>
    </source>
</evidence>
<dbReference type="Pfam" id="PF00378">
    <property type="entry name" value="ECH_1"/>
    <property type="match status" value="1"/>
</dbReference>
<name>A0ABV7X7I5_9SPHN</name>
<dbReference type="InterPro" id="IPR014748">
    <property type="entry name" value="Enoyl-CoA_hydra_C"/>
</dbReference>
<dbReference type="InterPro" id="IPR018376">
    <property type="entry name" value="Enoyl-CoA_hyd/isom_CS"/>
</dbReference>
<dbReference type="InterPro" id="IPR045002">
    <property type="entry name" value="Ech1-like"/>
</dbReference>
<dbReference type="EMBL" id="JBHRXV010000001">
    <property type="protein sequence ID" value="MFC3711217.1"/>
    <property type="molecule type" value="Genomic_DNA"/>
</dbReference>
<comment type="similarity">
    <text evidence="2 6">Belongs to the enoyl-CoA hydratase/isomerase family.</text>
</comment>